<dbReference type="InterPro" id="IPR016024">
    <property type="entry name" value="ARM-type_fold"/>
</dbReference>
<dbReference type="RefSeq" id="WP_050435389.1">
    <property type="nucleotide sequence ID" value="NZ_CP012159.1"/>
</dbReference>
<sequence>MGAPRVSSSLLLDDLYQAGDERFLDEVLTSTAVQQLKALVPLWYANERPFARRALLRYIDDGCDRPHHRPVVKQLFKLAEKQGDDEVMGHFLVAFDRLIARPPPLLLRRRSRRGGKASSTGATPQIKPPGRLWPSEKKAPHFSIVTRGYLRRRATRYFRLIGRTDPERYGRAIRAALSLYEDPHLSTAEQLLDAWGLIHVLYHGSTLLARRPRGVELEPKATIDQLAPAPMIPEAWEDVFDDVLALASKAPSRTVRGFALQLLRRDYDAALRRLTIDQVRALLASPHEDLQLLGAECLLSAAGIESLSIEAWLSLLQLENIDVLAAISEAVQRYVSPARLTLTECVELACAPAAPVAELGLRWARQKQVKTETELETVLRLVRAGAPRVRQEAARWLFEVLTSSPHARSTHVRDLIDAGYADVREQGLALLGADPRFRDDTSLWTALAETPYDDVRTFLLGHLTVRRAAFSPETLRHVWATTLLNVHRGAREKRAALKLLSDRIVARPEEAESLLPLLGVTLRSVRPSERRAALAAVARTAFRAPALRAAIHRQLPELRLFSEELSS</sequence>
<dbReference type="KEGG" id="ccro:CMC5_082300"/>
<evidence type="ECO:0000313" key="3">
    <source>
        <dbReference type="Proteomes" id="UP000067626"/>
    </source>
</evidence>
<dbReference type="SUPFAM" id="SSF48371">
    <property type="entry name" value="ARM repeat"/>
    <property type="match status" value="1"/>
</dbReference>
<dbReference type="OrthoDB" id="274195at2"/>
<dbReference type="STRING" id="52.CMC5_082300"/>
<proteinExistence type="predicted"/>
<dbReference type="Proteomes" id="UP000067626">
    <property type="component" value="Chromosome"/>
</dbReference>
<protein>
    <submittedName>
        <fullName evidence="2">Uncharacterized protein</fullName>
    </submittedName>
</protein>
<gene>
    <name evidence="2" type="ORF">CMC5_082300</name>
</gene>
<organism evidence="2 3">
    <name type="scientific">Chondromyces crocatus</name>
    <dbReference type="NCBI Taxonomy" id="52"/>
    <lineage>
        <taxon>Bacteria</taxon>
        <taxon>Pseudomonadati</taxon>
        <taxon>Myxococcota</taxon>
        <taxon>Polyangia</taxon>
        <taxon>Polyangiales</taxon>
        <taxon>Polyangiaceae</taxon>
        <taxon>Chondromyces</taxon>
    </lineage>
</organism>
<evidence type="ECO:0000313" key="2">
    <source>
        <dbReference type="EMBL" id="AKT43992.1"/>
    </source>
</evidence>
<dbReference type="AlphaFoldDB" id="A0A0K1ETL2"/>
<accession>A0A0K1ETL2</accession>
<dbReference type="EMBL" id="CP012159">
    <property type="protein sequence ID" value="AKT43992.1"/>
    <property type="molecule type" value="Genomic_DNA"/>
</dbReference>
<feature type="region of interest" description="Disordered" evidence="1">
    <location>
        <begin position="110"/>
        <end position="135"/>
    </location>
</feature>
<evidence type="ECO:0000256" key="1">
    <source>
        <dbReference type="SAM" id="MobiDB-lite"/>
    </source>
</evidence>
<reference evidence="2 3" key="1">
    <citation type="submission" date="2015-07" db="EMBL/GenBank/DDBJ databases">
        <title>Genome analysis of myxobacterium Chondromyces crocatus Cm c5 reveals a high potential for natural compound synthesis and the genetic basis for the loss of fruiting body formation.</title>
        <authorList>
            <person name="Zaburannyi N."/>
            <person name="Bunk B."/>
            <person name="Maier J."/>
            <person name="Overmann J."/>
            <person name="Mueller R."/>
        </authorList>
    </citation>
    <scope>NUCLEOTIDE SEQUENCE [LARGE SCALE GENOMIC DNA]</scope>
    <source>
        <strain evidence="2 3">Cm c5</strain>
    </source>
</reference>
<name>A0A0K1ETL2_CHOCO</name>
<keyword evidence="3" id="KW-1185">Reference proteome</keyword>